<name>A0A1L3JA22_9SPHN</name>
<comment type="similarity">
    <text evidence="2 10">Belongs to the GSP K family.</text>
</comment>
<dbReference type="PIRSF" id="PIRSF002786">
    <property type="entry name" value="XcpX"/>
    <property type="match status" value="1"/>
</dbReference>
<gene>
    <name evidence="13" type="ORF">LPB140_03155</name>
</gene>
<comment type="subcellular location">
    <subcellularLocation>
        <location evidence="1 10">Cell inner membrane</location>
    </subcellularLocation>
</comment>
<keyword evidence="8" id="KW-1133">Transmembrane helix</keyword>
<evidence type="ECO:0000256" key="6">
    <source>
        <dbReference type="ARBA" id="ARBA00022692"/>
    </source>
</evidence>
<dbReference type="RefSeq" id="WP_072558629.1">
    <property type="nucleotide sequence ID" value="NZ_CP018154.1"/>
</dbReference>
<evidence type="ECO:0000256" key="3">
    <source>
        <dbReference type="ARBA" id="ARBA00022448"/>
    </source>
</evidence>
<dbReference type="InterPro" id="IPR049031">
    <property type="entry name" value="T2SSK_SAM-like_1st"/>
</dbReference>
<dbReference type="SUPFAM" id="SSF158544">
    <property type="entry name" value="GspK insert domain-like"/>
    <property type="match status" value="2"/>
</dbReference>
<dbReference type="PANTHER" id="PTHR38831">
    <property type="entry name" value="TYPE II SECRETION SYSTEM PROTEIN K"/>
    <property type="match status" value="1"/>
</dbReference>
<evidence type="ECO:0000259" key="12">
    <source>
        <dbReference type="Pfam" id="PF21687"/>
    </source>
</evidence>
<evidence type="ECO:0000259" key="11">
    <source>
        <dbReference type="Pfam" id="PF03934"/>
    </source>
</evidence>
<accession>A0A1L3JA22</accession>
<dbReference type="AlphaFoldDB" id="A0A1L3JA22"/>
<dbReference type="STRING" id="1913578.LPB140_03155"/>
<dbReference type="Gene3D" id="1.10.40.60">
    <property type="entry name" value="EpsJ-like"/>
    <property type="match status" value="2"/>
</dbReference>
<dbReference type="PANTHER" id="PTHR38831:SF1">
    <property type="entry name" value="TYPE II SECRETION SYSTEM PROTEIN K-RELATED"/>
    <property type="match status" value="1"/>
</dbReference>
<evidence type="ECO:0000313" key="14">
    <source>
        <dbReference type="Proteomes" id="UP000242561"/>
    </source>
</evidence>
<evidence type="ECO:0000256" key="10">
    <source>
        <dbReference type="PIRNR" id="PIRNR002786"/>
    </source>
</evidence>
<evidence type="ECO:0000256" key="2">
    <source>
        <dbReference type="ARBA" id="ARBA00007246"/>
    </source>
</evidence>
<feature type="domain" description="T2SS protein K second SAM-like" evidence="11">
    <location>
        <begin position="221"/>
        <end position="286"/>
    </location>
</feature>
<sequence>MKVDISEHEKGAALLTVLLLVAVMSVIAASALDRLTLATKFAANGSAMAQARAYSYSLENIASRRIEDLISRNPEKLTLEGDWLERDLAIPIDGGMATINVKDANNCFNLNNLVIEGEQGLTANLPAIEQFKQLMSLLKIDESNAAYIAESAADWIDTDNIALPAGAEDSYYRGLSPSYLPANVNMVDRSELANIRGMTAQIYKKIKPYICALPTNEKVQVNLNTLSLNRAALFAMYFNQQMTIEQAQSFLANRPKDGYASLVQFWQAPMLASMNLDDATKNNFGLKSKWFEVHSRIAVGNIMLEGLTLMSFDSENGQNGEAQIFWRNWNNG</sequence>
<evidence type="ECO:0000256" key="9">
    <source>
        <dbReference type="ARBA" id="ARBA00023136"/>
    </source>
</evidence>
<dbReference type="Pfam" id="PF21687">
    <property type="entry name" value="T2SSK_1st"/>
    <property type="match status" value="1"/>
</dbReference>
<evidence type="ECO:0000256" key="1">
    <source>
        <dbReference type="ARBA" id="ARBA00004533"/>
    </source>
</evidence>
<keyword evidence="5 10" id="KW-0997">Cell inner membrane</keyword>
<evidence type="ECO:0000256" key="8">
    <source>
        <dbReference type="ARBA" id="ARBA00022989"/>
    </source>
</evidence>
<feature type="domain" description="T2SS protein K first SAM-like" evidence="12">
    <location>
        <begin position="106"/>
        <end position="215"/>
    </location>
</feature>
<evidence type="ECO:0000256" key="4">
    <source>
        <dbReference type="ARBA" id="ARBA00022475"/>
    </source>
</evidence>
<reference evidence="13 14" key="1">
    <citation type="submission" date="2016-11" db="EMBL/GenBank/DDBJ databases">
        <title>Sphingorhabdus sp. LPB0140, isolated from marine environment.</title>
        <authorList>
            <person name="Kim E."/>
            <person name="Yi H."/>
        </authorList>
    </citation>
    <scope>NUCLEOTIDE SEQUENCE [LARGE SCALE GENOMIC DNA]</scope>
    <source>
        <strain evidence="13 14">LPB0140</strain>
    </source>
</reference>
<dbReference type="GO" id="GO:0005886">
    <property type="term" value="C:plasma membrane"/>
    <property type="evidence" value="ECO:0007669"/>
    <property type="project" value="UniProtKB-SubCell"/>
</dbReference>
<keyword evidence="9 10" id="KW-0472">Membrane</keyword>
<keyword evidence="7" id="KW-0653">Protein transport</keyword>
<dbReference type="EMBL" id="CP018154">
    <property type="protein sequence ID" value="APG61982.1"/>
    <property type="molecule type" value="Genomic_DNA"/>
</dbReference>
<keyword evidence="6" id="KW-0812">Transmembrane</keyword>
<keyword evidence="4 10" id="KW-1003">Cell membrane</keyword>
<dbReference type="KEGG" id="sphl:LPB140_03155"/>
<keyword evidence="14" id="KW-1185">Reference proteome</keyword>
<keyword evidence="3 10" id="KW-0813">Transport</keyword>
<dbReference type="NCBIfam" id="NF037980">
    <property type="entry name" value="T2SS_GspK"/>
    <property type="match status" value="1"/>
</dbReference>
<dbReference type="Pfam" id="PF03934">
    <property type="entry name" value="T2SSK"/>
    <property type="match status" value="1"/>
</dbReference>
<dbReference type="Gene3D" id="3.30.1300.30">
    <property type="entry name" value="GSPII I/J protein-like"/>
    <property type="match status" value="1"/>
</dbReference>
<organism evidence="13 14">
    <name type="scientific">Sphingorhabdus lutea</name>
    <dbReference type="NCBI Taxonomy" id="1913578"/>
    <lineage>
        <taxon>Bacteria</taxon>
        <taxon>Pseudomonadati</taxon>
        <taxon>Pseudomonadota</taxon>
        <taxon>Alphaproteobacteria</taxon>
        <taxon>Sphingomonadales</taxon>
        <taxon>Sphingomonadaceae</taxon>
        <taxon>Sphingorhabdus</taxon>
    </lineage>
</organism>
<evidence type="ECO:0000256" key="7">
    <source>
        <dbReference type="ARBA" id="ARBA00022927"/>
    </source>
</evidence>
<evidence type="ECO:0000313" key="13">
    <source>
        <dbReference type="EMBL" id="APG61982.1"/>
    </source>
</evidence>
<dbReference type="GO" id="GO:0009306">
    <property type="term" value="P:protein secretion"/>
    <property type="evidence" value="ECO:0007669"/>
    <property type="project" value="InterPro"/>
</dbReference>
<dbReference type="Proteomes" id="UP000242561">
    <property type="component" value="Chromosome"/>
</dbReference>
<evidence type="ECO:0000256" key="5">
    <source>
        <dbReference type="ARBA" id="ARBA00022519"/>
    </source>
</evidence>
<dbReference type="InterPro" id="IPR045584">
    <property type="entry name" value="Pilin-like"/>
</dbReference>
<dbReference type="SUPFAM" id="SSF54523">
    <property type="entry name" value="Pili subunits"/>
    <property type="match status" value="1"/>
</dbReference>
<protein>
    <recommendedName>
        <fullName evidence="10">Type II secretion system protein K</fullName>
    </recommendedName>
</protein>
<proteinExistence type="inferred from homology"/>
<dbReference type="InterPro" id="IPR049179">
    <property type="entry name" value="T2SSK_SAM-like_2nd"/>
</dbReference>
<dbReference type="InterPro" id="IPR038072">
    <property type="entry name" value="GspK_central_sf"/>
</dbReference>
<dbReference type="InterPro" id="IPR005628">
    <property type="entry name" value="GspK"/>
</dbReference>